<dbReference type="Gene3D" id="3.40.50.300">
    <property type="entry name" value="P-loop containing nucleotide triphosphate hydrolases"/>
    <property type="match status" value="1"/>
</dbReference>
<keyword evidence="3" id="KW-1185">Reference proteome</keyword>
<organism evidence="2 3">
    <name type="scientific">Streptomyces lunalinharesii</name>
    <dbReference type="NCBI Taxonomy" id="333384"/>
    <lineage>
        <taxon>Bacteria</taxon>
        <taxon>Bacillati</taxon>
        <taxon>Actinomycetota</taxon>
        <taxon>Actinomycetes</taxon>
        <taxon>Kitasatosporales</taxon>
        <taxon>Streptomycetaceae</taxon>
        <taxon>Streptomyces</taxon>
    </lineage>
</organism>
<accession>A0ABN3SVK5</accession>
<evidence type="ECO:0000313" key="2">
    <source>
        <dbReference type="EMBL" id="GAA2687019.1"/>
    </source>
</evidence>
<dbReference type="PANTHER" id="PTHR13696:SF52">
    <property type="entry name" value="PARA FAMILY PROTEIN CT_582"/>
    <property type="match status" value="1"/>
</dbReference>
<dbReference type="InterPro" id="IPR025669">
    <property type="entry name" value="AAA_dom"/>
</dbReference>
<dbReference type="InterPro" id="IPR050678">
    <property type="entry name" value="DNA_Partitioning_ATPase"/>
</dbReference>
<name>A0ABN3SVK5_9ACTN</name>
<gene>
    <name evidence="2" type="ORF">GCM10009864_70910</name>
</gene>
<evidence type="ECO:0000313" key="3">
    <source>
        <dbReference type="Proteomes" id="UP001500994"/>
    </source>
</evidence>
<sequence>MAIRRCRTRSWVTNPALLDIVAAMNETEAETALAPLGGASGLPSPRMGRPEQTRIIAMCNQKGGVGKTTTTINLAGALAEYGRRVLVCDCDPQGNATTGLKVPMLDHEAGPTQATTVIEMRDPHPLVAKTKVENIDVLPASMDMVFLPSRLRETGAALQYYARMLAHFHGEYDDILLDMRPALDTDTDAQTAAANGAIVMVDVDEWAMKAVKMQVAQHKKIMAGLGRESLDILGLVIGRVTKPMGDFDATVYKMLRNHPRIPCIGEVPVRSADLKEARNAGLPVVFFRPKSDTAGFFRSIATNAKLVTAA</sequence>
<comment type="caution">
    <text evidence="2">The sequence shown here is derived from an EMBL/GenBank/DDBJ whole genome shotgun (WGS) entry which is preliminary data.</text>
</comment>
<evidence type="ECO:0000259" key="1">
    <source>
        <dbReference type="Pfam" id="PF13614"/>
    </source>
</evidence>
<feature type="domain" description="AAA" evidence="1">
    <location>
        <begin position="54"/>
        <end position="221"/>
    </location>
</feature>
<dbReference type="PANTHER" id="PTHR13696">
    <property type="entry name" value="P-LOOP CONTAINING NUCLEOSIDE TRIPHOSPHATE HYDROLASE"/>
    <property type="match status" value="1"/>
</dbReference>
<proteinExistence type="predicted"/>
<protein>
    <submittedName>
        <fullName evidence="2">AAA family ATPase</fullName>
    </submittedName>
</protein>
<dbReference type="CDD" id="cd02042">
    <property type="entry name" value="ParAB_family"/>
    <property type="match status" value="1"/>
</dbReference>
<dbReference type="PRINTS" id="PR00091">
    <property type="entry name" value="NITROGNASEII"/>
</dbReference>
<dbReference type="SUPFAM" id="SSF52540">
    <property type="entry name" value="P-loop containing nucleoside triphosphate hydrolases"/>
    <property type="match status" value="1"/>
</dbReference>
<dbReference type="Proteomes" id="UP001500994">
    <property type="component" value="Unassembled WGS sequence"/>
</dbReference>
<dbReference type="EMBL" id="BAAARK010000040">
    <property type="protein sequence ID" value="GAA2687019.1"/>
    <property type="molecule type" value="Genomic_DNA"/>
</dbReference>
<dbReference type="Pfam" id="PF13614">
    <property type="entry name" value="AAA_31"/>
    <property type="match status" value="1"/>
</dbReference>
<reference evidence="2 3" key="1">
    <citation type="journal article" date="2019" name="Int. J. Syst. Evol. Microbiol.">
        <title>The Global Catalogue of Microorganisms (GCM) 10K type strain sequencing project: providing services to taxonomists for standard genome sequencing and annotation.</title>
        <authorList>
            <consortium name="The Broad Institute Genomics Platform"/>
            <consortium name="The Broad Institute Genome Sequencing Center for Infectious Disease"/>
            <person name="Wu L."/>
            <person name="Ma J."/>
        </authorList>
    </citation>
    <scope>NUCLEOTIDE SEQUENCE [LARGE SCALE GENOMIC DNA]</scope>
    <source>
        <strain evidence="2 3">JCM 16374</strain>
    </source>
</reference>
<dbReference type="InterPro" id="IPR027417">
    <property type="entry name" value="P-loop_NTPase"/>
</dbReference>